<reference evidence="2 3" key="1">
    <citation type="submission" date="2019-06" db="EMBL/GenBank/DDBJ databases">
        <title>Complete genome sequence of Ensifer mexicanus ITTG R7 isolated from nodules of Acacia angustissima (Mill.) Kuntze.</title>
        <authorList>
            <person name="Rincon-Rosales R."/>
            <person name="Rogel M.A."/>
            <person name="Guerrero G."/>
            <person name="Rincon-Molina C.I."/>
            <person name="Lopez-Lopez A."/>
            <person name="Martinez-Romero E."/>
        </authorList>
    </citation>
    <scope>NUCLEOTIDE SEQUENCE [LARGE SCALE GENOMIC DNA]</scope>
    <source>
        <strain evidence="2 3">ITTG R7</strain>
    </source>
</reference>
<organism evidence="2 3">
    <name type="scientific">Sinorhizobium mexicanum</name>
    <dbReference type="NCBI Taxonomy" id="375549"/>
    <lineage>
        <taxon>Bacteria</taxon>
        <taxon>Pseudomonadati</taxon>
        <taxon>Pseudomonadota</taxon>
        <taxon>Alphaproteobacteria</taxon>
        <taxon>Hyphomicrobiales</taxon>
        <taxon>Rhizobiaceae</taxon>
        <taxon>Sinorhizobium/Ensifer group</taxon>
        <taxon>Sinorhizobium</taxon>
    </lineage>
</organism>
<dbReference type="EMBL" id="CP041238">
    <property type="protein sequence ID" value="QLL60927.1"/>
    <property type="molecule type" value="Genomic_DNA"/>
</dbReference>
<dbReference type="AlphaFoldDB" id="A0A859QIY0"/>
<feature type="region of interest" description="Disordered" evidence="1">
    <location>
        <begin position="132"/>
        <end position="153"/>
    </location>
</feature>
<dbReference type="KEGG" id="emx:FKV68_05370"/>
<proteinExistence type="predicted"/>
<feature type="compositionally biased region" description="Low complexity" evidence="1">
    <location>
        <begin position="37"/>
        <end position="47"/>
    </location>
</feature>
<dbReference type="RefSeq" id="WP_180940487.1">
    <property type="nucleotide sequence ID" value="NZ_CP041238.1"/>
</dbReference>
<feature type="region of interest" description="Disordered" evidence="1">
    <location>
        <begin position="18"/>
        <end position="47"/>
    </location>
</feature>
<protein>
    <submittedName>
        <fullName evidence="2">Uncharacterized protein</fullName>
    </submittedName>
</protein>
<evidence type="ECO:0000313" key="2">
    <source>
        <dbReference type="EMBL" id="QLL60927.1"/>
    </source>
</evidence>
<gene>
    <name evidence="2" type="ORF">FKV68_05370</name>
</gene>
<evidence type="ECO:0000313" key="3">
    <source>
        <dbReference type="Proteomes" id="UP000510721"/>
    </source>
</evidence>
<dbReference type="Proteomes" id="UP000510721">
    <property type="component" value="Chromosome"/>
</dbReference>
<accession>A0A859QIY0</accession>
<sequence length="153" mass="16164">MKIDSGLSSYYLSQRRSAASNLPPLEETGGAQAQRRAPPTIAPASPSASLSGALWVSLAKDETAAASITGDLISFGSTVADEFLEWSKMSFAEKIRAQYLEAHGLTEESLEAMPSEERAAIEEEIRKAVAESLGIEKQGSETASDIAESAVDA</sequence>
<evidence type="ECO:0000256" key="1">
    <source>
        <dbReference type="SAM" id="MobiDB-lite"/>
    </source>
</evidence>
<keyword evidence="3" id="KW-1185">Reference proteome</keyword>
<name>A0A859QIY0_9HYPH</name>